<sequence>MKSISIFTSSYSVGSYMGGIGVRIWEISQVLSKYFKVSIITQQKSNFKWPNITFKIFDEKNWKSQVKESDVIFCVDIPDTRILLYAHELKKLIVTENAIPIEHLEYDSIKNSINKDKHYYDLIMRFKLQILVTDHFITRSKVEEQTLITAMAMMGRINYINYLENENLRNLISYVPIGFNKLSDVHQENSPFIDETIEYVWNGGIWDYLDANMALTAIEMCRSQKVDLKMKFMYHPPTNQNIQEYKLILRNINEKKLNSNVKFINENLQHYERDKYLKSSRAIVCLGKDTIENYTCVRLRVRDVFLYKKPIVIDNFGATASFVKTHQIGLVVSNEKELAEALVSLKRDDCLYKQLVNNIEAIRNDYCIENNILGLVDFLNRGEKAKDICNSLEKHDLLLTNLIDSYSSLKEPPIYPI</sequence>
<dbReference type="Proteomes" id="UP000627781">
    <property type="component" value="Unassembled WGS sequence"/>
</dbReference>
<protein>
    <submittedName>
        <fullName evidence="1">Uncharacterized protein</fullName>
    </submittedName>
</protein>
<dbReference type="SUPFAM" id="SSF53756">
    <property type="entry name" value="UDP-Glycosyltransferase/glycogen phosphorylase"/>
    <property type="match status" value="1"/>
</dbReference>
<organism evidence="1 2">
    <name type="scientific">Clostridium cibarium</name>
    <dbReference type="NCBI Taxonomy" id="2762247"/>
    <lineage>
        <taxon>Bacteria</taxon>
        <taxon>Bacillati</taxon>
        <taxon>Bacillota</taxon>
        <taxon>Clostridia</taxon>
        <taxon>Eubacteriales</taxon>
        <taxon>Clostridiaceae</taxon>
        <taxon>Clostridium</taxon>
    </lineage>
</organism>
<evidence type="ECO:0000313" key="2">
    <source>
        <dbReference type="Proteomes" id="UP000627781"/>
    </source>
</evidence>
<evidence type="ECO:0000313" key="1">
    <source>
        <dbReference type="EMBL" id="MBD7913053.1"/>
    </source>
</evidence>
<name>A0ABR8PY25_9CLOT</name>
<dbReference type="Gene3D" id="3.40.50.2000">
    <property type="entry name" value="Glycogen Phosphorylase B"/>
    <property type="match status" value="1"/>
</dbReference>
<comment type="caution">
    <text evidence="1">The sequence shown here is derived from an EMBL/GenBank/DDBJ whole genome shotgun (WGS) entry which is preliminary data.</text>
</comment>
<gene>
    <name evidence="1" type="ORF">H9661_17000</name>
</gene>
<proteinExistence type="predicted"/>
<reference evidence="1 2" key="1">
    <citation type="submission" date="2020-08" db="EMBL/GenBank/DDBJ databases">
        <title>A Genomic Blueprint of the Chicken Gut Microbiome.</title>
        <authorList>
            <person name="Gilroy R."/>
            <person name="Ravi A."/>
            <person name="Getino M."/>
            <person name="Pursley I."/>
            <person name="Horton D.L."/>
            <person name="Alikhan N.-F."/>
            <person name="Baker D."/>
            <person name="Gharbi K."/>
            <person name="Hall N."/>
            <person name="Watson M."/>
            <person name="Adriaenssens E.M."/>
            <person name="Foster-Nyarko E."/>
            <person name="Jarju S."/>
            <person name="Secka A."/>
            <person name="Antonio M."/>
            <person name="Oren A."/>
            <person name="Chaudhuri R."/>
            <person name="La Ragione R.M."/>
            <person name="Hildebrand F."/>
            <person name="Pallen M.J."/>
        </authorList>
    </citation>
    <scope>NUCLEOTIDE SEQUENCE [LARGE SCALE GENOMIC DNA]</scope>
    <source>
        <strain evidence="1 2">Sa3CVN1</strain>
    </source>
</reference>
<dbReference type="RefSeq" id="WP_191769957.1">
    <property type="nucleotide sequence ID" value="NZ_JACSRA010000034.1"/>
</dbReference>
<keyword evidence="2" id="KW-1185">Reference proteome</keyword>
<accession>A0ABR8PY25</accession>
<dbReference type="EMBL" id="JACSRA010000034">
    <property type="protein sequence ID" value="MBD7913053.1"/>
    <property type="molecule type" value="Genomic_DNA"/>
</dbReference>